<evidence type="ECO:0000313" key="2">
    <source>
        <dbReference type="EMBL" id="MBF5059914.1"/>
    </source>
</evidence>
<gene>
    <name evidence="2" type="ORF">NEPTK9_001437</name>
</gene>
<evidence type="ECO:0000313" key="3">
    <source>
        <dbReference type="Proteomes" id="UP001194714"/>
    </source>
</evidence>
<accession>A0ABS0B0J8</accession>
<dbReference type="RefSeq" id="WP_194848232.1">
    <property type="nucleotide sequence ID" value="NZ_JAAEJV010000051.1"/>
</dbReference>
<comment type="caution">
    <text evidence="2">The sequence shown here is derived from an EMBL/GenBank/DDBJ whole genome shotgun (WGS) entry which is preliminary data.</text>
</comment>
<sequence length="124" mass="12700">MEIEGLSEEYAEYVNYEESSWNGHSVQPLGSEAGVGIVPTAASGTSESDDSSNDHDADSDSSGSWSRDASVNIGVGTDGSARIDVGVGATNESGTVSGSIHGEVSRDRGGRVDGRVEAGGVIHW</sequence>
<name>A0ABS0B0J8_9BACT</name>
<feature type="compositionally biased region" description="Low complexity" evidence="1">
    <location>
        <begin position="60"/>
        <end position="70"/>
    </location>
</feature>
<reference evidence="2 3" key="1">
    <citation type="submission" date="2020-01" db="EMBL/GenBank/DDBJ databases">
        <title>Draft genome sequence of Cand. Neptunochlamydia vexilliferae K9.</title>
        <authorList>
            <person name="Schulz F."/>
            <person name="Koestlbacher S."/>
            <person name="Wascher F."/>
            <person name="Pizzetti I."/>
            <person name="Horn M."/>
        </authorList>
    </citation>
    <scope>NUCLEOTIDE SEQUENCE [LARGE SCALE GENOMIC DNA]</scope>
    <source>
        <strain evidence="2 3">K9</strain>
    </source>
</reference>
<organism evidence="2 3">
    <name type="scientific">Candidatus Neptunichlamydia vexilliferae</name>
    <dbReference type="NCBI Taxonomy" id="1651774"/>
    <lineage>
        <taxon>Bacteria</taxon>
        <taxon>Pseudomonadati</taxon>
        <taxon>Chlamydiota</taxon>
        <taxon>Chlamydiia</taxon>
        <taxon>Parachlamydiales</taxon>
        <taxon>Simkaniaceae</taxon>
        <taxon>Candidatus Neptunichlamydia</taxon>
    </lineage>
</organism>
<keyword evidence="3" id="KW-1185">Reference proteome</keyword>
<feature type="compositionally biased region" description="Basic and acidic residues" evidence="1">
    <location>
        <begin position="103"/>
        <end position="112"/>
    </location>
</feature>
<evidence type="ECO:0000256" key="1">
    <source>
        <dbReference type="SAM" id="MobiDB-lite"/>
    </source>
</evidence>
<dbReference type="Proteomes" id="UP001194714">
    <property type="component" value="Unassembled WGS sequence"/>
</dbReference>
<protein>
    <submittedName>
        <fullName evidence="2">Uncharacterized protein</fullName>
    </submittedName>
</protein>
<feature type="region of interest" description="Disordered" evidence="1">
    <location>
        <begin position="18"/>
        <end position="112"/>
    </location>
</feature>
<dbReference type="EMBL" id="JAAEJV010000051">
    <property type="protein sequence ID" value="MBF5059914.1"/>
    <property type="molecule type" value="Genomic_DNA"/>
</dbReference>
<proteinExistence type="predicted"/>